<keyword evidence="4" id="KW-1185">Reference proteome</keyword>
<dbReference type="Pfam" id="PF04146">
    <property type="entry name" value="YTH"/>
    <property type="match status" value="2"/>
</dbReference>
<protein>
    <recommendedName>
        <fullName evidence="2">YTH domain-containing protein</fullName>
    </recommendedName>
</protein>
<feature type="region of interest" description="Disordered" evidence="1">
    <location>
        <begin position="119"/>
        <end position="150"/>
    </location>
</feature>
<feature type="region of interest" description="Disordered" evidence="1">
    <location>
        <begin position="701"/>
        <end position="786"/>
    </location>
</feature>
<evidence type="ECO:0000313" key="4">
    <source>
        <dbReference type="Proteomes" id="UP000245768"/>
    </source>
</evidence>
<dbReference type="STRING" id="215250.A0A316YKJ4"/>
<feature type="compositionally biased region" description="Low complexity" evidence="1">
    <location>
        <begin position="232"/>
        <end position="249"/>
    </location>
</feature>
<feature type="compositionally biased region" description="Polar residues" evidence="1">
    <location>
        <begin position="35"/>
        <end position="55"/>
    </location>
</feature>
<feature type="compositionally biased region" description="Low complexity" evidence="1">
    <location>
        <begin position="21"/>
        <end position="34"/>
    </location>
</feature>
<feature type="compositionally biased region" description="Polar residues" evidence="1">
    <location>
        <begin position="542"/>
        <end position="551"/>
    </location>
</feature>
<feature type="compositionally biased region" description="Pro residues" evidence="1">
    <location>
        <begin position="737"/>
        <end position="746"/>
    </location>
</feature>
<feature type="region of interest" description="Disordered" evidence="1">
    <location>
        <begin position="538"/>
        <end position="578"/>
    </location>
</feature>
<evidence type="ECO:0000259" key="2">
    <source>
        <dbReference type="PROSITE" id="PS50882"/>
    </source>
</evidence>
<dbReference type="PANTHER" id="PTHR12357">
    <property type="entry name" value="YTH YT521-B HOMOLOGY DOMAIN-CONTAINING"/>
    <property type="match status" value="1"/>
</dbReference>
<dbReference type="InterPro" id="IPR035979">
    <property type="entry name" value="RBD_domain_sf"/>
</dbReference>
<dbReference type="InterPro" id="IPR045168">
    <property type="entry name" value="YTH_prot"/>
</dbReference>
<dbReference type="AlphaFoldDB" id="A0A316YKJ4"/>
<dbReference type="GO" id="GO:1990247">
    <property type="term" value="F:N6-methyladenosine-containing RNA reader activity"/>
    <property type="evidence" value="ECO:0007669"/>
    <property type="project" value="TreeGrafter"/>
</dbReference>
<accession>A0A316YKJ4</accession>
<feature type="compositionally biased region" description="Low complexity" evidence="1">
    <location>
        <begin position="563"/>
        <end position="578"/>
    </location>
</feature>
<dbReference type="RefSeq" id="XP_025375433.1">
    <property type="nucleotide sequence ID" value="XM_025518139.1"/>
</dbReference>
<dbReference type="GO" id="GO:0000398">
    <property type="term" value="P:mRNA splicing, via spliceosome"/>
    <property type="evidence" value="ECO:0007669"/>
    <property type="project" value="TreeGrafter"/>
</dbReference>
<sequence length="1047" mass="113177">MNGQFPPPRPQQGLAKSMARQGSSSSPSRHQQSSEGINTPSAPFSSGYESASYVPSAQGVPPPTLQPQQHAQQQSQPPMMHYSRPQAYMQGAYTPFPPAMVRYTSVTSPAPTGDYTYTTLPEGVPTDYQPSPENQAQARQSVSLDPAASQHAGFYGPPYVSQPASFGQTTFYQATSPVVPQTQYGPAMSYRPAPYGSGYAMAPGHYPYGHYGSALPTQNYAGQAWSPIQQHQTQSLQTVQQSQQRQQQHIPHHHQQHQLQSQQQQGWQTPFSGTHAPGQARPPSPTTVRQGSTTAISAPESQTRSQTSGLATASSVTLPESASNLNQPIQSSGAQSGVKNRQQRSSHVLWCGNVPADATVPELWEFFAQLPPDEEEQTRDQEKIDQGGESRPSHGILSIFIIARSNCAFVNYATQRHLDRAVTHFSNKSPRPYDPRCPKLVCRIRKKEDEAQAGVAGQRGKGIHVAYAKEHERKLRAQRQVAASPDPLRQDDMPLAAPQAQRAISAYQNLAVSSPATSGSPAGNVTPKPAVQLAQVPVPQASADQQSSAVLSSAERRDSMAPSNVSAEGSSGSVSFSSTNSSLFRHEAFRERFFILKSLRVEDLDRSVQTGTWATQPHNEAVLDQAFRNSVTVYLIFSANQSGGFFGYARMMGSIGAAKPVVTSISEGDVKLSPAASTGRVPSTILEGDEEVASYPLLQGNPAEATSQQPNLILPDDSLHDKPTLSPQQLTPLSEETPPPPPPPPQATTSSTRTSSDDATKQAIANEDVSTWPERVGGGEGEGEQYDMVTNHSWPVSTYAEREREAIASRRKTLSPNYVFAKPPPNPSTSNIPALTTTQPDDVNLGVRQGEVGGAAASGMSLEVDEDGVRRKDMVGDHMSLSSKSSEQSVQTMANSDASSSLGPSDSISVRAADARAHNQLAITALIHNLRLDERESALRVQQLEAGVTSPSDEVGDATSLTPRGRLSIDDSLGRSFAIQWIKTTPLPFAMVRKLRNPWRDNRQVKVSRDGTELEPNVGRQLLAEWEKVESKSSKVIGDEDEDEDED</sequence>
<feature type="compositionally biased region" description="Polar residues" evidence="1">
    <location>
        <begin position="286"/>
        <end position="340"/>
    </location>
</feature>
<feature type="region of interest" description="Disordered" evidence="1">
    <location>
        <begin position="878"/>
        <end position="905"/>
    </location>
</feature>
<dbReference type="EMBL" id="KZ819638">
    <property type="protein sequence ID" value="PWN88235.1"/>
    <property type="molecule type" value="Genomic_DNA"/>
</dbReference>
<feature type="domain" description="YTH" evidence="2">
    <location>
        <begin position="591"/>
        <end position="731"/>
    </location>
</feature>
<dbReference type="GeneID" id="37040055"/>
<feature type="region of interest" description="Disordered" evidence="1">
    <location>
        <begin position="1"/>
        <end position="79"/>
    </location>
</feature>
<feature type="compositionally biased region" description="Low complexity" evidence="1">
    <location>
        <begin position="66"/>
        <end position="78"/>
    </location>
</feature>
<reference evidence="3 4" key="1">
    <citation type="journal article" date="2018" name="Mol. Biol. Evol.">
        <title>Broad Genomic Sampling Reveals a Smut Pathogenic Ancestry of the Fungal Clade Ustilaginomycotina.</title>
        <authorList>
            <person name="Kijpornyongpan T."/>
            <person name="Mondo S.J."/>
            <person name="Barry K."/>
            <person name="Sandor L."/>
            <person name="Lee J."/>
            <person name="Lipzen A."/>
            <person name="Pangilinan J."/>
            <person name="LaButti K."/>
            <person name="Hainaut M."/>
            <person name="Henrissat B."/>
            <person name="Grigoriev I.V."/>
            <person name="Spatafora J.W."/>
            <person name="Aime M.C."/>
        </authorList>
    </citation>
    <scope>NUCLEOTIDE SEQUENCE [LARGE SCALE GENOMIC DNA]</scope>
    <source>
        <strain evidence="3 4">MCA 4198</strain>
    </source>
</reference>
<proteinExistence type="predicted"/>
<gene>
    <name evidence="3" type="ORF">FA10DRAFT_158054</name>
</gene>
<dbReference type="GO" id="GO:0003729">
    <property type="term" value="F:mRNA binding"/>
    <property type="evidence" value="ECO:0007669"/>
    <property type="project" value="TreeGrafter"/>
</dbReference>
<dbReference type="SUPFAM" id="SSF54928">
    <property type="entry name" value="RNA-binding domain, RBD"/>
    <property type="match status" value="1"/>
</dbReference>
<feature type="compositionally biased region" description="Pro residues" evidence="1">
    <location>
        <begin position="1"/>
        <end position="10"/>
    </location>
</feature>
<dbReference type="OrthoDB" id="6103986at2759"/>
<organism evidence="3 4">
    <name type="scientific">Acaromyces ingoldii</name>
    <dbReference type="NCBI Taxonomy" id="215250"/>
    <lineage>
        <taxon>Eukaryota</taxon>
        <taxon>Fungi</taxon>
        <taxon>Dikarya</taxon>
        <taxon>Basidiomycota</taxon>
        <taxon>Ustilaginomycotina</taxon>
        <taxon>Exobasidiomycetes</taxon>
        <taxon>Exobasidiales</taxon>
        <taxon>Cryptobasidiaceae</taxon>
        <taxon>Acaromyces</taxon>
    </lineage>
</organism>
<dbReference type="CDD" id="cd00590">
    <property type="entry name" value="RRM_SF"/>
    <property type="match status" value="1"/>
</dbReference>
<dbReference type="GO" id="GO:0005654">
    <property type="term" value="C:nucleoplasm"/>
    <property type="evidence" value="ECO:0007669"/>
    <property type="project" value="TreeGrafter"/>
</dbReference>
<feature type="compositionally biased region" description="Polar residues" evidence="1">
    <location>
        <begin position="128"/>
        <end position="143"/>
    </location>
</feature>
<feature type="compositionally biased region" description="Basic and acidic residues" evidence="1">
    <location>
        <begin position="378"/>
        <end position="391"/>
    </location>
</feature>
<evidence type="ECO:0000313" key="3">
    <source>
        <dbReference type="EMBL" id="PWN88235.1"/>
    </source>
</evidence>
<dbReference type="InParanoid" id="A0A316YKJ4"/>
<evidence type="ECO:0000256" key="1">
    <source>
        <dbReference type="SAM" id="MobiDB-lite"/>
    </source>
</evidence>
<feature type="region of interest" description="Disordered" evidence="1">
    <location>
        <begin position="232"/>
        <end position="340"/>
    </location>
</feature>
<dbReference type="GO" id="GO:0000381">
    <property type="term" value="P:regulation of alternative mRNA splicing, via spliceosome"/>
    <property type="evidence" value="ECO:0007669"/>
    <property type="project" value="TreeGrafter"/>
</dbReference>
<feature type="region of interest" description="Disordered" evidence="1">
    <location>
        <begin position="371"/>
        <end position="391"/>
    </location>
</feature>
<name>A0A316YKJ4_9BASI</name>
<dbReference type="InterPro" id="IPR012677">
    <property type="entry name" value="Nucleotide-bd_a/b_plait_sf"/>
</dbReference>
<dbReference type="InterPro" id="IPR007275">
    <property type="entry name" value="YTH_domain"/>
</dbReference>
<dbReference type="Gene3D" id="3.30.70.330">
    <property type="match status" value="1"/>
</dbReference>
<feature type="compositionally biased region" description="Low complexity" evidence="1">
    <location>
        <begin position="880"/>
        <end position="889"/>
    </location>
</feature>
<dbReference type="Proteomes" id="UP000245768">
    <property type="component" value="Unassembled WGS sequence"/>
</dbReference>
<dbReference type="Gene3D" id="3.10.590.10">
    <property type="entry name" value="ph1033 like domains"/>
    <property type="match status" value="2"/>
</dbReference>
<dbReference type="CDD" id="cd21134">
    <property type="entry name" value="YTH"/>
    <property type="match status" value="2"/>
</dbReference>
<dbReference type="PANTHER" id="PTHR12357:SF3">
    <property type="entry name" value="YTH DOMAIN-CONTAINING PROTEIN 1"/>
    <property type="match status" value="1"/>
</dbReference>
<dbReference type="PROSITE" id="PS50882">
    <property type="entry name" value="YTH"/>
    <property type="match status" value="2"/>
</dbReference>
<feature type="compositionally biased region" description="Low complexity" evidence="1">
    <location>
        <begin position="896"/>
        <end position="905"/>
    </location>
</feature>
<feature type="domain" description="YTH" evidence="2">
    <location>
        <begin position="876"/>
        <end position="1026"/>
    </location>
</feature>